<evidence type="ECO:0000313" key="3">
    <source>
        <dbReference type="Proteomes" id="UP000539313"/>
    </source>
</evidence>
<dbReference type="EMBL" id="JACJII010000001">
    <property type="protein sequence ID" value="MBA9005824.1"/>
    <property type="molecule type" value="Genomic_DNA"/>
</dbReference>
<keyword evidence="1" id="KW-0812">Transmembrane</keyword>
<name>A0A7W3N1M6_9ACTN</name>
<reference evidence="2 3" key="1">
    <citation type="submission" date="2020-08" db="EMBL/GenBank/DDBJ databases">
        <title>Sequencing the genomes of 1000 actinobacteria strains.</title>
        <authorList>
            <person name="Klenk H.-P."/>
        </authorList>
    </citation>
    <scope>NUCLEOTIDE SEQUENCE [LARGE SCALE GENOMIC DNA]</scope>
    <source>
        <strain evidence="2 3">DSM 45823</strain>
    </source>
</reference>
<sequence length="97" mass="10708">MSTPHSDPQRDRPRRERAGVFDIRTMIGLLMGIYGVILVVTGLVGTTEEDLAKADGINLNLWTGISLIVVAAVFFVWARLRPILVPTDPPPTERDPD</sequence>
<accession>A0A7W3N1M6</accession>
<keyword evidence="1" id="KW-1133">Transmembrane helix</keyword>
<dbReference type="AlphaFoldDB" id="A0A7W3N1M6"/>
<dbReference type="Proteomes" id="UP000539313">
    <property type="component" value="Unassembled WGS sequence"/>
</dbReference>
<feature type="transmembrane region" description="Helical" evidence="1">
    <location>
        <begin position="57"/>
        <end position="78"/>
    </location>
</feature>
<feature type="transmembrane region" description="Helical" evidence="1">
    <location>
        <begin position="21"/>
        <end position="45"/>
    </location>
</feature>
<evidence type="ECO:0000313" key="2">
    <source>
        <dbReference type="EMBL" id="MBA9005824.1"/>
    </source>
</evidence>
<dbReference type="RefSeq" id="WP_182706892.1">
    <property type="nucleotide sequence ID" value="NZ_JACJII010000001.1"/>
</dbReference>
<keyword evidence="3" id="KW-1185">Reference proteome</keyword>
<evidence type="ECO:0000256" key="1">
    <source>
        <dbReference type="SAM" id="Phobius"/>
    </source>
</evidence>
<protein>
    <submittedName>
        <fullName evidence="2">Drug/metabolite transporter (DMT)-like permease</fullName>
    </submittedName>
</protein>
<keyword evidence="1" id="KW-0472">Membrane</keyword>
<proteinExistence type="predicted"/>
<comment type="caution">
    <text evidence="2">The sequence shown here is derived from an EMBL/GenBank/DDBJ whole genome shotgun (WGS) entry which is preliminary data.</text>
</comment>
<gene>
    <name evidence="2" type="ORF">HNR21_004706</name>
</gene>
<organism evidence="2 3">
    <name type="scientific">Thermomonospora cellulosilytica</name>
    <dbReference type="NCBI Taxonomy" id="1411118"/>
    <lineage>
        <taxon>Bacteria</taxon>
        <taxon>Bacillati</taxon>
        <taxon>Actinomycetota</taxon>
        <taxon>Actinomycetes</taxon>
        <taxon>Streptosporangiales</taxon>
        <taxon>Thermomonosporaceae</taxon>
        <taxon>Thermomonospora</taxon>
    </lineage>
</organism>